<evidence type="ECO:0000313" key="1">
    <source>
        <dbReference type="EMBL" id="KAK8986199.1"/>
    </source>
</evidence>
<protein>
    <submittedName>
        <fullName evidence="1">Uncharacterized protein</fullName>
    </submittedName>
</protein>
<gene>
    <name evidence="1" type="ORF">V6N11_082473</name>
</gene>
<comment type="caution">
    <text evidence="1">The sequence shown here is derived from an EMBL/GenBank/DDBJ whole genome shotgun (WGS) entry which is preliminary data.</text>
</comment>
<name>A0ABR2PCQ2_9ROSI</name>
<accession>A0ABR2PCQ2</accession>
<organism evidence="1 2">
    <name type="scientific">Hibiscus sabdariffa</name>
    <name type="common">roselle</name>
    <dbReference type="NCBI Taxonomy" id="183260"/>
    <lineage>
        <taxon>Eukaryota</taxon>
        <taxon>Viridiplantae</taxon>
        <taxon>Streptophyta</taxon>
        <taxon>Embryophyta</taxon>
        <taxon>Tracheophyta</taxon>
        <taxon>Spermatophyta</taxon>
        <taxon>Magnoliopsida</taxon>
        <taxon>eudicotyledons</taxon>
        <taxon>Gunneridae</taxon>
        <taxon>Pentapetalae</taxon>
        <taxon>rosids</taxon>
        <taxon>malvids</taxon>
        <taxon>Malvales</taxon>
        <taxon>Malvaceae</taxon>
        <taxon>Malvoideae</taxon>
        <taxon>Hibiscus</taxon>
    </lineage>
</organism>
<evidence type="ECO:0000313" key="2">
    <source>
        <dbReference type="Proteomes" id="UP001396334"/>
    </source>
</evidence>
<proteinExistence type="predicted"/>
<dbReference type="Proteomes" id="UP001396334">
    <property type="component" value="Unassembled WGS sequence"/>
</dbReference>
<reference evidence="1 2" key="1">
    <citation type="journal article" date="2024" name="G3 (Bethesda)">
        <title>Genome assembly of Hibiscus sabdariffa L. provides insights into metabolisms of medicinal natural products.</title>
        <authorList>
            <person name="Kim T."/>
        </authorList>
    </citation>
    <scope>NUCLEOTIDE SEQUENCE [LARGE SCALE GENOMIC DNA]</scope>
    <source>
        <strain evidence="1">TK-2024</strain>
        <tissue evidence="1">Old leaves</tissue>
    </source>
</reference>
<sequence length="171" mass="19820">MLCLIFLINFSVWCFHSSSFLASARHQTLLPLWFLVYLRFSCLISTQLFGFQQWKMASEAQETLTPCPCPCTQIFGQKRASSYIFRKNFHWLCSMKHEAESIYGSLLADYSKLPPLLLRVYDLTFFGISEKLLQILEIVWILLISQSSNDTEKKCINCLKGETSKLIICRP</sequence>
<dbReference type="EMBL" id="JBBPBN010000065">
    <property type="protein sequence ID" value="KAK8986199.1"/>
    <property type="molecule type" value="Genomic_DNA"/>
</dbReference>
<keyword evidence="2" id="KW-1185">Reference proteome</keyword>